<sequence length="205" mass="24601">MDLKDVFFNISTHYTTDIVFIDSLWKEIEKKYNSKNRYYHNLFHLENMICELKNIEDFVNDFDTLLFSVFYHDIIYKSTAKDNEEKSAEIAKSRLEKLGVLPEDIEKVFDQILATKSHNTSTNIDTNFLIDADLSILGKTWNEYEKYIGQIRKEYSIYPDFLYKPGRKKILQHFLGFDEIYKTDLFRNQYEKQARENIQKEIELL</sequence>
<evidence type="ECO:0000313" key="1">
    <source>
        <dbReference type="EMBL" id="OPB84902.1"/>
    </source>
</evidence>
<dbReference type="PANTHER" id="PTHR21174:SF0">
    <property type="entry name" value="HD PHOSPHOHYDROLASE FAMILY PROTEIN-RELATED"/>
    <property type="match status" value="1"/>
</dbReference>
<protein>
    <recommendedName>
        <fullName evidence="3">Metal-dependent HD superfamily phosphohydrolase</fullName>
    </recommendedName>
</protein>
<proteinExistence type="predicted"/>
<organism evidence="1 2">
    <name type="scientific">Elizabethkingia ursingii</name>
    <dbReference type="NCBI Taxonomy" id="1756150"/>
    <lineage>
        <taxon>Bacteria</taxon>
        <taxon>Pseudomonadati</taxon>
        <taxon>Bacteroidota</taxon>
        <taxon>Flavobacteriia</taxon>
        <taxon>Flavobacteriales</taxon>
        <taxon>Weeksellaceae</taxon>
        <taxon>Elizabethkingia</taxon>
    </lineage>
</organism>
<evidence type="ECO:0000313" key="2">
    <source>
        <dbReference type="Proteomes" id="UP000190016"/>
    </source>
</evidence>
<accession>A0ABX3N4P1</accession>
<evidence type="ECO:0008006" key="3">
    <source>
        <dbReference type="Google" id="ProtNLM"/>
    </source>
</evidence>
<reference evidence="1 2" key="1">
    <citation type="submission" date="2016-07" db="EMBL/GenBank/DDBJ databases">
        <title>Revisiting the Taxonomy of the Elizabethkingia Genus based on Whole-Genome Sequencing, Optical Mapping, and MALDI-TOF.</title>
        <authorList>
            <person name="Nicholson A.C."/>
        </authorList>
    </citation>
    <scope>NUCLEOTIDE SEQUENCE [LARGE SCALE GENOMIC DNA]</scope>
    <source>
        <strain evidence="1 2">C1558</strain>
    </source>
</reference>
<dbReference type="EMBL" id="MBDS01000019">
    <property type="protein sequence ID" value="OPB84902.1"/>
    <property type="molecule type" value="Genomic_DNA"/>
</dbReference>
<gene>
    <name evidence="1" type="ORF">BB021_16345</name>
</gene>
<dbReference type="PANTHER" id="PTHR21174">
    <property type="match status" value="1"/>
</dbReference>
<name>A0ABX3N4P1_9FLAO</name>
<dbReference type="RefSeq" id="WP_078779695.1">
    <property type="nucleotide sequence ID" value="NZ_MBDS01000019.1"/>
</dbReference>
<dbReference type="SUPFAM" id="SSF109604">
    <property type="entry name" value="HD-domain/PDEase-like"/>
    <property type="match status" value="1"/>
</dbReference>
<comment type="caution">
    <text evidence="1">The sequence shown here is derived from an EMBL/GenBank/DDBJ whole genome shotgun (WGS) entry which is preliminary data.</text>
</comment>
<keyword evidence="2" id="KW-1185">Reference proteome</keyword>
<dbReference type="Proteomes" id="UP000190016">
    <property type="component" value="Unassembled WGS sequence"/>
</dbReference>
<dbReference type="PIRSF" id="PIRSF035170">
    <property type="entry name" value="HD_phosphohydro"/>
    <property type="match status" value="1"/>
</dbReference>
<dbReference type="Gene3D" id="1.10.3210.10">
    <property type="entry name" value="Hypothetical protein af1432"/>
    <property type="match status" value="1"/>
</dbReference>
<dbReference type="InterPro" id="IPR009218">
    <property type="entry name" value="HD_phosphohydro"/>
</dbReference>